<feature type="non-terminal residue" evidence="1">
    <location>
        <position position="84"/>
    </location>
</feature>
<evidence type="ECO:0000313" key="1">
    <source>
        <dbReference type="EMBL" id="CAG8786875.1"/>
    </source>
</evidence>
<name>A0ACA9RC70_9GLOM</name>
<dbReference type="Proteomes" id="UP000789920">
    <property type="component" value="Unassembled WGS sequence"/>
</dbReference>
<keyword evidence="2" id="KW-1185">Reference proteome</keyword>
<dbReference type="EMBL" id="CAJVQC010048895">
    <property type="protein sequence ID" value="CAG8786875.1"/>
    <property type="molecule type" value="Genomic_DNA"/>
</dbReference>
<accession>A0ACA9RC70</accession>
<gene>
    <name evidence="1" type="ORF">RPERSI_LOCUS18457</name>
</gene>
<proteinExistence type="predicted"/>
<evidence type="ECO:0000313" key="2">
    <source>
        <dbReference type="Proteomes" id="UP000789920"/>
    </source>
</evidence>
<sequence>EAFKTRDRDNYSKIAQEIESLLKTEEKEEPKEETINKDVSSSIVDKIEDLQKEAKQATTRDELALDSLSFRNNNKENNSPQENI</sequence>
<comment type="caution">
    <text evidence="1">The sequence shown here is derived from an EMBL/GenBank/DDBJ whole genome shotgun (WGS) entry which is preliminary data.</text>
</comment>
<protein>
    <submittedName>
        <fullName evidence="1">25966_t:CDS:1</fullName>
    </submittedName>
</protein>
<reference evidence="1" key="1">
    <citation type="submission" date="2021-06" db="EMBL/GenBank/DDBJ databases">
        <authorList>
            <person name="Kallberg Y."/>
            <person name="Tangrot J."/>
            <person name="Rosling A."/>
        </authorList>
    </citation>
    <scope>NUCLEOTIDE SEQUENCE</scope>
    <source>
        <strain evidence="1">MA461A</strain>
    </source>
</reference>
<feature type="non-terminal residue" evidence="1">
    <location>
        <position position="1"/>
    </location>
</feature>
<organism evidence="1 2">
    <name type="scientific">Racocetra persica</name>
    <dbReference type="NCBI Taxonomy" id="160502"/>
    <lineage>
        <taxon>Eukaryota</taxon>
        <taxon>Fungi</taxon>
        <taxon>Fungi incertae sedis</taxon>
        <taxon>Mucoromycota</taxon>
        <taxon>Glomeromycotina</taxon>
        <taxon>Glomeromycetes</taxon>
        <taxon>Diversisporales</taxon>
        <taxon>Gigasporaceae</taxon>
        <taxon>Racocetra</taxon>
    </lineage>
</organism>